<sequence length="219" mass="23347">MGGGVCGPCAELCGDRAALRGSSISHQRPLTGLLWGVWTVPDLPAQPSLCLSRGGRAPVPLVVQPLRAVLTDLGWGWAPGHHTQPLPSTPGPGPFRQPLTVPGQLRPLSWVSLLGSLPSRSSPAPDCSYLCFSELWQLFPNHHSTSSPGAWLGHRAAGPGLHPAGPPLACPDHLLVPQEEPWEAGSVQLTGLVPAHERVPHLPHPWALQRPWQEAESLQ</sequence>
<organism evidence="1 2">
    <name type="scientific">Chelonoidis abingdonii</name>
    <name type="common">Abingdon island giant tortoise</name>
    <name type="synonym">Testudo abingdonii</name>
    <dbReference type="NCBI Taxonomy" id="106734"/>
    <lineage>
        <taxon>Eukaryota</taxon>
        <taxon>Metazoa</taxon>
        <taxon>Chordata</taxon>
        <taxon>Craniata</taxon>
        <taxon>Vertebrata</taxon>
        <taxon>Euteleostomi</taxon>
        <taxon>Archelosauria</taxon>
        <taxon>Testudinata</taxon>
        <taxon>Testudines</taxon>
        <taxon>Cryptodira</taxon>
        <taxon>Durocryptodira</taxon>
        <taxon>Testudinoidea</taxon>
        <taxon>Testudinidae</taxon>
        <taxon>Chelonoidis</taxon>
    </lineage>
</organism>
<keyword evidence="2" id="KW-1185">Reference proteome</keyword>
<proteinExistence type="predicted"/>
<dbReference type="Proteomes" id="UP000694404">
    <property type="component" value="Unplaced"/>
</dbReference>
<reference evidence="1" key="1">
    <citation type="submission" date="2025-08" db="UniProtKB">
        <authorList>
            <consortium name="Ensembl"/>
        </authorList>
    </citation>
    <scope>IDENTIFICATION</scope>
</reference>
<reference evidence="1" key="2">
    <citation type="submission" date="2025-09" db="UniProtKB">
        <authorList>
            <consortium name="Ensembl"/>
        </authorList>
    </citation>
    <scope>IDENTIFICATION</scope>
</reference>
<evidence type="ECO:0000313" key="2">
    <source>
        <dbReference type="Proteomes" id="UP000694404"/>
    </source>
</evidence>
<evidence type="ECO:0000313" key="1">
    <source>
        <dbReference type="Ensembl" id="ENSCABP00000024040.1"/>
    </source>
</evidence>
<protein>
    <submittedName>
        <fullName evidence="1">Uncharacterized protein</fullName>
    </submittedName>
</protein>
<dbReference type="AlphaFoldDB" id="A0A8C0IY83"/>
<dbReference type="Ensembl" id="ENSCABT00000026338.1">
    <property type="protein sequence ID" value="ENSCABP00000024040.1"/>
    <property type="gene ID" value="ENSCABG00000017711.1"/>
</dbReference>
<accession>A0A8C0IY83</accession>
<name>A0A8C0IY83_CHEAB</name>